<keyword evidence="1" id="KW-0540">Nuclease</keyword>
<protein>
    <submittedName>
        <fullName evidence="3">Uncharacterized protein</fullName>
    </submittedName>
</protein>
<organism evidence="3 4">
    <name type="scientific">Staphylotrichum tortipilum</name>
    <dbReference type="NCBI Taxonomy" id="2831512"/>
    <lineage>
        <taxon>Eukaryota</taxon>
        <taxon>Fungi</taxon>
        <taxon>Dikarya</taxon>
        <taxon>Ascomycota</taxon>
        <taxon>Pezizomycotina</taxon>
        <taxon>Sordariomycetes</taxon>
        <taxon>Sordariomycetidae</taxon>
        <taxon>Sordariales</taxon>
        <taxon>Chaetomiaceae</taxon>
        <taxon>Staphylotrichum</taxon>
    </lineage>
</organism>
<dbReference type="GO" id="GO:0016787">
    <property type="term" value="F:hydrolase activity"/>
    <property type="evidence" value="ECO:0007669"/>
    <property type="project" value="UniProtKB-KW"/>
</dbReference>
<dbReference type="GO" id="GO:0004540">
    <property type="term" value="F:RNA nuclease activity"/>
    <property type="evidence" value="ECO:0007669"/>
    <property type="project" value="InterPro"/>
</dbReference>
<keyword evidence="2" id="KW-0378">Hydrolase</keyword>
<dbReference type="EMBL" id="MU855706">
    <property type="protein sequence ID" value="KAK3900098.1"/>
    <property type="molecule type" value="Genomic_DNA"/>
</dbReference>
<proteinExistence type="predicted"/>
<evidence type="ECO:0000313" key="3">
    <source>
        <dbReference type="EMBL" id="KAK3900098.1"/>
    </source>
</evidence>
<dbReference type="SUPFAM" id="SSF53933">
    <property type="entry name" value="Microbial ribonucleases"/>
    <property type="match status" value="1"/>
</dbReference>
<dbReference type="AlphaFoldDB" id="A0AAN6MHM6"/>
<evidence type="ECO:0000256" key="2">
    <source>
        <dbReference type="ARBA" id="ARBA00022801"/>
    </source>
</evidence>
<comment type="caution">
    <text evidence="3">The sequence shown here is derived from an EMBL/GenBank/DDBJ whole genome shotgun (WGS) entry which is preliminary data.</text>
</comment>
<dbReference type="GO" id="GO:0003723">
    <property type="term" value="F:RNA binding"/>
    <property type="evidence" value="ECO:0007669"/>
    <property type="project" value="InterPro"/>
</dbReference>
<dbReference type="Proteomes" id="UP001303889">
    <property type="component" value="Unassembled WGS sequence"/>
</dbReference>
<evidence type="ECO:0000256" key="1">
    <source>
        <dbReference type="ARBA" id="ARBA00022722"/>
    </source>
</evidence>
<accession>A0AAN6MHM6</accession>
<gene>
    <name evidence="3" type="ORF">C8A05DRAFT_36267</name>
</gene>
<dbReference type="Gene3D" id="3.10.450.30">
    <property type="entry name" value="Microbial ribonucleases"/>
    <property type="match status" value="1"/>
</dbReference>
<sequence length="223" mass="25692">MRFLRQTWATILRLLRKLRPARRRNNSQEGSTRRASEYWDAPVPWCHKAEREEWRNDLSAYLTANGFNTSARRLSDNISVYSCTHINNLYTTHPIRIPRESVRRQVQNAPPRSSLEHYPKFHIGYEHWGGDYKLRARLPWVEFPILNNRTGRVWSRGGPPGPVRAVYNDADRRKFDIIYHDPLAGRHGVFKKATLRTSGSAARGEGSRAGAGMVRGHVTLAAH</sequence>
<keyword evidence="4" id="KW-1185">Reference proteome</keyword>
<reference evidence="3" key="1">
    <citation type="journal article" date="2023" name="Mol. Phylogenet. Evol.">
        <title>Genome-scale phylogeny and comparative genomics of the fungal order Sordariales.</title>
        <authorList>
            <person name="Hensen N."/>
            <person name="Bonometti L."/>
            <person name="Westerberg I."/>
            <person name="Brannstrom I.O."/>
            <person name="Guillou S."/>
            <person name="Cros-Aarteil S."/>
            <person name="Calhoun S."/>
            <person name="Haridas S."/>
            <person name="Kuo A."/>
            <person name="Mondo S."/>
            <person name="Pangilinan J."/>
            <person name="Riley R."/>
            <person name="LaButti K."/>
            <person name="Andreopoulos B."/>
            <person name="Lipzen A."/>
            <person name="Chen C."/>
            <person name="Yan M."/>
            <person name="Daum C."/>
            <person name="Ng V."/>
            <person name="Clum A."/>
            <person name="Steindorff A."/>
            <person name="Ohm R.A."/>
            <person name="Martin F."/>
            <person name="Silar P."/>
            <person name="Natvig D.O."/>
            <person name="Lalanne C."/>
            <person name="Gautier V."/>
            <person name="Ament-Velasquez S.L."/>
            <person name="Kruys A."/>
            <person name="Hutchinson M.I."/>
            <person name="Powell A.J."/>
            <person name="Barry K."/>
            <person name="Miller A.N."/>
            <person name="Grigoriev I.V."/>
            <person name="Debuchy R."/>
            <person name="Gladieux P."/>
            <person name="Hiltunen Thoren M."/>
            <person name="Johannesson H."/>
        </authorList>
    </citation>
    <scope>NUCLEOTIDE SEQUENCE</scope>
    <source>
        <strain evidence="3">CBS 103.79</strain>
    </source>
</reference>
<name>A0AAN6MHM6_9PEZI</name>
<evidence type="ECO:0000313" key="4">
    <source>
        <dbReference type="Proteomes" id="UP001303889"/>
    </source>
</evidence>
<dbReference type="InterPro" id="IPR016191">
    <property type="entry name" value="Ribonuclease/ribotoxin"/>
</dbReference>
<reference evidence="3" key="2">
    <citation type="submission" date="2023-05" db="EMBL/GenBank/DDBJ databases">
        <authorList>
            <consortium name="Lawrence Berkeley National Laboratory"/>
            <person name="Steindorff A."/>
            <person name="Hensen N."/>
            <person name="Bonometti L."/>
            <person name="Westerberg I."/>
            <person name="Brannstrom I.O."/>
            <person name="Guillou S."/>
            <person name="Cros-Aarteil S."/>
            <person name="Calhoun S."/>
            <person name="Haridas S."/>
            <person name="Kuo A."/>
            <person name="Mondo S."/>
            <person name="Pangilinan J."/>
            <person name="Riley R."/>
            <person name="Labutti K."/>
            <person name="Andreopoulos B."/>
            <person name="Lipzen A."/>
            <person name="Chen C."/>
            <person name="Yanf M."/>
            <person name="Daum C."/>
            <person name="Ng V."/>
            <person name="Clum A."/>
            <person name="Ohm R."/>
            <person name="Martin F."/>
            <person name="Silar P."/>
            <person name="Natvig D."/>
            <person name="Lalanne C."/>
            <person name="Gautier V."/>
            <person name="Ament-Velasquez S.L."/>
            <person name="Kruys A."/>
            <person name="Hutchinson M.I."/>
            <person name="Powell A.J."/>
            <person name="Barry K."/>
            <person name="Miller A.N."/>
            <person name="Grigoriev I.V."/>
            <person name="Debuchy R."/>
            <person name="Gladieux P."/>
            <person name="Thoren M.H."/>
            <person name="Johannesson H."/>
        </authorList>
    </citation>
    <scope>NUCLEOTIDE SEQUENCE</scope>
    <source>
        <strain evidence="3">CBS 103.79</strain>
    </source>
</reference>